<dbReference type="AlphaFoldDB" id="A0A433QXA3"/>
<dbReference type="Gene3D" id="3.40.1440.10">
    <property type="entry name" value="GIY-YIG endonuclease"/>
    <property type="match status" value="1"/>
</dbReference>
<dbReference type="PROSITE" id="PS50164">
    <property type="entry name" value="GIY_YIG"/>
    <property type="match status" value="1"/>
</dbReference>
<feature type="domain" description="GIY-YIG" evidence="1">
    <location>
        <begin position="70"/>
        <end position="166"/>
    </location>
</feature>
<sequence>MTNLHLFYELLFQLLVIPEIGDLFSPIEGFICLDSALDLNAYAKSLPRVFEFTRLDLTENLISARKALSGLSGVYAVICDVTGAIYIGSSANLGVRIRDHIIASTNAHLRNAIDKHGAKNFIFIVIELVEQNPDLDSEENKANLLAREQHWLNWLFALPAQFRYNFSAGQPRGLASG</sequence>
<dbReference type="InterPro" id="IPR035901">
    <property type="entry name" value="GIY-YIG_endonuc_sf"/>
</dbReference>
<protein>
    <recommendedName>
        <fullName evidence="1">GIY-YIG domain-containing protein</fullName>
    </recommendedName>
</protein>
<evidence type="ECO:0000313" key="3">
    <source>
        <dbReference type="Proteomes" id="UP000274822"/>
    </source>
</evidence>
<evidence type="ECO:0000313" key="2">
    <source>
        <dbReference type="EMBL" id="RUS34422.1"/>
    </source>
</evidence>
<dbReference type="NCBIfam" id="TIGR01453">
    <property type="entry name" value="grpIintron_endo"/>
    <property type="match status" value="1"/>
</dbReference>
<dbReference type="Proteomes" id="UP000274822">
    <property type="component" value="Unassembled WGS sequence"/>
</dbReference>
<reference evidence="2 3" key="1">
    <citation type="journal article" date="2018" name="New Phytol.">
        <title>Phylogenomics of Endogonaceae and evolution of mycorrhizas within Mucoromycota.</title>
        <authorList>
            <person name="Chang Y."/>
            <person name="Desiro A."/>
            <person name="Na H."/>
            <person name="Sandor L."/>
            <person name="Lipzen A."/>
            <person name="Clum A."/>
            <person name="Barry K."/>
            <person name="Grigoriev I.V."/>
            <person name="Martin F.M."/>
            <person name="Stajich J.E."/>
            <person name="Smith M.E."/>
            <person name="Bonito G."/>
            <person name="Spatafora J.W."/>
        </authorList>
    </citation>
    <scope>NUCLEOTIDE SEQUENCE [LARGE SCALE GENOMIC DNA]</scope>
    <source>
        <strain evidence="2 3">AD002</strain>
    </source>
</reference>
<dbReference type="InterPro" id="IPR006350">
    <property type="entry name" value="Intron_endoG1"/>
</dbReference>
<dbReference type="SUPFAM" id="SSF82771">
    <property type="entry name" value="GIY-YIG endonuclease"/>
    <property type="match status" value="1"/>
</dbReference>
<comment type="caution">
    <text evidence="2">The sequence shown here is derived from an EMBL/GenBank/DDBJ whole genome shotgun (WGS) entry which is preliminary data.</text>
</comment>
<dbReference type="SMART" id="SM00465">
    <property type="entry name" value="GIYc"/>
    <property type="match status" value="1"/>
</dbReference>
<dbReference type="EMBL" id="RBNJ01000509">
    <property type="protein sequence ID" value="RUS34422.1"/>
    <property type="molecule type" value="Genomic_DNA"/>
</dbReference>
<keyword evidence="3" id="KW-1185">Reference proteome</keyword>
<dbReference type="InterPro" id="IPR000305">
    <property type="entry name" value="GIY-YIG_endonuc"/>
</dbReference>
<proteinExistence type="predicted"/>
<gene>
    <name evidence="2" type="ORF">BC938DRAFT_480577</name>
</gene>
<evidence type="ECO:0000259" key="1">
    <source>
        <dbReference type="PROSITE" id="PS50164"/>
    </source>
</evidence>
<organism evidence="2 3">
    <name type="scientific">Jimgerdemannia flammicorona</name>
    <dbReference type="NCBI Taxonomy" id="994334"/>
    <lineage>
        <taxon>Eukaryota</taxon>
        <taxon>Fungi</taxon>
        <taxon>Fungi incertae sedis</taxon>
        <taxon>Mucoromycota</taxon>
        <taxon>Mucoromycotina</taxon>
        <taxon>Endogonomycetes</taxon>
        <taxon>Endogonales</taxon>
        <taxon>Endogonaceae</taxon>
        <taxon>Jimgerdemannia</taxon>
    </lineage>
</organism>
<dbReference type="Pfam" id="PF01541">
    <property type="entry name" value="GIY-YIG"/>
    <property type="match status" value="1"/>
</dbReference>
<accession>A0A433QXA3</accession>
<dbReference type="GO" id="GO:0004519">
    <property type="term" value="F:endonuclease activity"/>
    <property type="evidence" value="ECO:0007669"/>
    <property type="project" value="InterPro"/>
</dbReference>
<name>A0A433QXA3_9FUNG</name>